<dbReference type="AlphaFoldDB" id="A0A218XTR8"/>
<sequence length="85" mass="10011">MEKVKSGWIRRESKVGVDLTRSSDHGQQQLRLGIPDDSRSRFAKLSCPLDWRWRQHWPSTILLTLGPVKFSRVEQRPQPPSYLRQ</sequence>
<evidence type="ECO:0000313" key="1">
    <source>
        <dbReference type="EMBL" id="OWM87941.1"/>
    </source>
</evidence>
<proteinExistence type="predicted"/>
<dbReference type="EMBL" id="MTKT01000801">
    <property type="protein sequence ID" value="OWM87941.1"/>
    <property type="molecule type" value="Genomic_DNA"/>
</dbReference>
<accession>A0A218XTR8</accession>
<reference evidence="2" key="1">
    <citation type="journal article" date="2017" name="Plant J.">
        <title>The pomegranate (Punica granatum L.) genome and the genomics of punicalagin biosynthesis.</title>
        <authorList>
            <person name="Qin G."/>
            <person name="Xu C."/>
            <person name="Ming R."/>
            <person name="Tang H."/>
            <person name="Guyot R."/>
            <person name="Kramer E.M."/>
            <person name="Hu Y."/>
            <person name="Yi X."/>
            <person name="Qi Y."/>
            <person name="Xu X."/>
            <person name="Gao Z."/>
            <person name="Pan H."/>
            <person name="Jian J."/>
            <person name="Tian Y."/>
            <person name="Yue Z."/>
            <person name="Xu Y."/>
        </authorList>
    </citation>
    <scope>NUCLEOTIDE SEQUENCE [LARGE SCALE GENOMIC DNA]</scope>
    <source>
        <strain evidence="2">cv. Dabenzi</strain>
    </source>
</reference>
<protein>
    <submittedName>
        <fullName evidence="1">Uncharacterized protein</fullName>
    </submittedName>
</protein>
<organism evidence="1 2">
    <name type="scientific">Punica granatum</name>
    <name type="common">Pomegranate</name>
    <dbReference type="NCBI Taxonomy" id="22663"/>
    <lineage>
        <taxon>Eukaryota</taxon>
        <taxon>Viridiplantae</taxon>
        <taxon>Streptophyta</taxon>
        <taxon>Embryophyta</taxon>
        <taxon>Tracheophyta</taxon>
        <taxon>Spermatophyta</taxon>
        <taxon>Magnoliopsida</taxon>
        <taxon>eudicotyledons</taxon>
        <taxon>Gunneridae</taxon>
        <taxon>Pentapetalae</taxon>
        <taxon>rosids</taxon>
        <taxon>malvids</taxon>
        <taxon>Myrtales</taxon>
        <taxon>Lythraceae</taxon>
        <taxon>Punica</taxon>
    </lineage>
</organism>
<name>A0A218XTR8_PUNGR</name>
<comment type="caution">
    <text evidence="1">The sequence shown here is derived from an EMBL/GenBank/DDBJ whole genome shotgun (WGS) entry which is preliminary data.</text>
</comment>
<gene>
    <name evidence="1" type="ORF">CDL15_Pgr000358</name>
</gene>
<evidence type="ECO:0000313" key="2">
    <source>
        <dbReference type="Proteomes" id="UP000197138"/>
    </source>
</evidence>
<dbReference type="Proteomes" id="UP000197138">
    <property type="component" value="Unassembled WGS sequence"/>
</dbReference>